<sequence length="103" mass="11238">MSNEVNDLRNLIERFETARAQGDKEALDALNDEVRPCVNAAMTAVREGRLDAAPVRDATERLQSLAGAIAVDAEAERDAVAQELKGVRRNQSAVKAYGTVERK</sequence>
<evidence type="ECO:0000313" key="3">
    <source>
        <dbReference type="Proteomes" id="UP000218332"/>
    </source>
</evidence>
<protein>
    <submittedName>
        <fullName evidence="1">Uncharacterized protein</fullName>
    </submittedName>
</protein>
<accession>A0A2A2I3I7</accession>
<keyword evidence="3" id="KW-1185">Reference proteome</keyword>
<name>A0A2A2I3I7_9GAMM</name>
<evidence type="ECO:0000313" key="2">
    <source>
        <dbReference type="EMBL" id="PVY79241.1"/>
    </source>
</evidence>
<dbReference type="RefSeq" id="WP_095611235.1">
    <property type="nucleotide sequence ID" value="NZ_NMPM01000050.1"/>
</dbReference>
<dbReference type="EMBL" id="QEKQ01000001">
    <property type="protein sequence ID" value="PVY79241.1"/>
    <property type="molecule type" value="Genomic_DNA"/>
</dbReference>
<gene>
    <name evidence="2" type="ORF">C8D92_101454</name>
    <name evidence="1" type="ORF">CF392_09565</name>
</gene>
<comment type="caution">
    <text evidence="1">The sequence shown here is derived from an EMBL/GenBank/DDBJ whole genome shotgun (WGS) entry which is preliminary data.</text>
</comment>
<evidence type="ECO:0000313" key="4">
    <source>
        <dbReference type="Proteomes" id="UP000245887"/>
    </source>
</evidence>
<proteinExistence type="predicted"/>
<dbReference type="AlphaFoldDB" id="A0A2A2I3I7"/>
<reference evidence="1 3" key="1">
    <citation type="submission" date="2017-07" db="EMBL/GenBank/DDBJ databases">
        <title>Tamlnaduibacter salinus (Mi-7) genome sequencing.</title>
        <authorList>
            <person name="Verma A."/>
            <person name="Krishnamurthi S."/>
        </authorList>
    </citation>
    <scope>NUCLEOTIDE SEQUENCE [LARGE SCALE GENOMIC DNA]</scope>
    <source>
        <strain evidence="1 3">Mi-7</strain>
    </source>
</reference>
<dbReference type="Proteomes" id="UP000218332">
    <property type="component" value="Unassembled WGS sequence"/>
</dbReference>
<reference evidence="2 4" key="2">
    <citation type="submission" date="2018-04" db="EMBL/GenBank/DDBJ databases">
        <title>Genomic Encyclopedia of Type Strains, Phase IV (KMG-IV): sequencing the most valuable type-strain genomes for metagenomic binning, comparative biology and taxonomic classification.</title>
        <authorList>
            <person name="Goeker M."/>
        </authorList>
    </citation>
    <scope>NUCLEOTIDE SEQUENCE [LARGE SCALE GENOMIC DNA]</scope>
    <source>
        <strain evidence="2 4">DSM 28688</strain>
    </source>
</reference>
<evidence type="ECO:0000313" key="1">
    <source>
        <dbReference type="EMBL" id="PAV25685.1"/>
    </source>
</evidence>
<organism evidence="1 3">
    <name type="scientific">Tamilnaduibacter salinus</name>
    <dbReference type="NCBI Taxonomy" id="1484056"/>
    <lineage>
        <taxon>Bacteria</taxon>
        <taxon>Pseudomonadati</taxon>
        <taxon>Pseudomonadota</taxon>
        <taxon>Gammaproteobacteria</taxon>
        <taxon>Pseudomonadales</taxon>
        <taxon>Marinobacteraceae</taxon>
        <taxon>Tamilnaduibacter</taxon>
    </lineage>
</organism>
<dbReference type="EMBL" id="NMPM01000050">
    <property type="protein sequence ID" value="PAV25685.1"/>
    <property type="molecule type" value="Genomic_DNA"/>
</dbReference>
<dbReference type="Proteomes" id="UP000245887">
    <property type="component" value="Unassembled WGS sequence"/>
</dbReference>